<dbReference type="AlphaFoldDB" id="H3GKE8"/>
<proteinExistence type="predicted"/>
<sequence length="101" mass="10958">MAQLSETPNAQQQEFSALVASAHVQYVQSCRRVFLAACFPLSDGEIRALEGNGNSGPPTNVEEWFPTRDVEHPAAVVSGAPIGFHQVLSPDGRYHQQGCLH</sequence>
<dbReference type="VEuPathDB" id="FungiDB:KRP22_13615"/>
<dbReference type="InParanoid" id="H3GKE8"/>
<accession>H3GKE8</accession>
<dbReference type="Proteomes" id="UP000005238">
    <property type="component" value="Unassembled WGS sequence"/>
</dbReference>
<name>H3GKE8_PHYRM</name>
<keyword evidence="2" id="KW-1185">Reference proteome</keyword>
<reference evidence="1" key="2">
    <citation type="submission" date="2015-06" db="UniProtKB">
        <authorList>
            <consortium name="EnsemblProtists"/>
        </authorList>
    </citation>
    <scope>IDENTIFICATION</scope>
    <source>
        <strain evidence="1">Pr102</strain>
    </source>
</reference>
<dbReference type="EMBL" id="DS566017">
    <property type="status" value="NOT_ANNOTATED_CDS"/>
    <property type="molecule type" value="Genomic_DNA"/>
</dbReference>
<protein>
    <submittedName>
        <fullName evidence="1">Uncharacterized protein</fullName>
    </submittedName>
</protein>
<dbReference type="VEuPathDB" id="FungiDB:KRP23_9738"/>
<evidence type="ECO:0000313" key="2">
    <source>
        <dbReference type="Proteomes" id="UP000005238"/>
    </source>
</evidence>
<evidence type="ECO:0000313" key="1">
    <source>
        <dbReference type="EnsemblProtists" id="Phyra76730"/>
    </source>
</evidence>
<organism evidence="1 2">
    <name type="scientific">Phytophthora ramorum</name>
    <name type="common">Sudden oak death agent</name>
    <dbReference type="NCBI Taxonomy" id="164328"/>
    <lineage>
        <taxon>Eukaryota</taxon>
        <taxon>Sar</taxon>
        <taxon>Stramenopiles</taxon>
        <taxon>Oomycota</taxon>
        <taxon>Peronosporomycetes</taxon>
        <taxon>Peronosporales</taxon>
        <taxon>Peronosporaceae</taxon>
        <taxon>Phytophthora</taxon>
    </lineage>
</organism>
<dbReference type="HOGENOM" id="CLU_2297252_0_0_1"/>
<dbReference type="EnsemblProtists" id="Phyra76730">
    <property type="protein sequence ID" value="Phyra76730"/>
    <property type="gene ID" value="Phyra76730"/>
</dbReference>
<reference evidence="2" key="1">
    <citation type="journal article" date="2006" name="Science">
        <title>Phytophthora genome sequences uncover evolutionary origins and mechanisms of pathogenesis.</title>
        <authorList>
            <person name="Tyler B.M."/>
            <person name="Tripathy S."/>
            <person name="Zhang X."/>
            <person name="Dehal P."/>
            <person name="Jiang R.H."/>
            <person name="Aerts A."/>
            <person name="Arredondo F.D."/>
            <person name="Baxter L."/>
            <person name="Bensasson D."/>
            <person name="Beynon J.L."/>
            <person name="Chapman J."/>
            <person name="Damasceno C.M."/>
            <person name="Dorrance A.E."/>
            <person name="Dou D."/>
            <person name="Dickerman A.W."/>
            <person name="Dubchak I.L."/>
            <person name="Garbelotto M."/>
            <person name="Gijzen M."/>
            <person name="Gordon S.G."/>
            <person name="Govers F."/>
            <person name="Grunwald N.J."/>
            <person name="Huang W."/>
            <person name="Ivors K.L."/>
            <person name="Jones R.W."/>
            <person name="Kamoun S."/>
            <person name="Krampis K."/>
            <person name="Lamour K.H."/>
            <person name="Lee M.K."/>
            <person name="McDonald W.H."/>
            <person name="Medina M."/>
            <person name="Meijer H.J."/>
            <person name="Nordberg E.K."/>
            <person name="Maclean D.J."/>
            <person name="Ospina-Giraldo M.D."/>
            <person name="Morris P.F."/>
            <person name="Phuntumart V."/>
            <person name="Putnam N.H."/>
            <person name="Rash S."/>
            <person name="Rose J.K."/>
            <person name="Sakihama Y."/>
            <person name="Salamov A.A."/>
            <person name="Savidor A."/>
            <person name="Scheuring C.F."/>
            <person name="Smith B.M."/>
            <person name="Sobral B.W."/>
            <person name="Terry A."/>
            <person name="Torto-Alalibo T.A."/>
            <person name="Win J."/>
            <person name="Xu Z."/>
            <person name="Zhang H."/>
            <person name="Grigoriev I.V."/>
            <person name="Rokhsar D.S."/>
            <person name="Boore J.L."/>
        </authorList>
    </citation>
    <scope>NUCLEOTIDE SEQUENCE [LARGE SCALE GENOMIC DNA]</scope>
    <source>
        <strain evidence="2">Pr102</strain>
    </source>
</reference>